<feature type="transmembrane region" description="Helical" evidence="3">
    <location>
        <begin position="170"/>
        <end position="191"/>
    </location>
</feature>
<keyword evidence="6" id="KW-1185">Reference proteome</keyword>
<evidence type="ECO:0000313" key="6">
    <source>
        <dbReference type="Proteomes" id="UP001596004"/>
    </source>
</evidence>
<evidence type="ECO:0000256" key="2">
    <source>
        <dbReference type="SAM" id="MobiDB-lite"/>
    </source>
</evidence>
<keyword evidence="1" id="KW-0067">ATP-binding</keyword>
<dbReference type="Gene3D" id="3.40.50.300">
    <property type="entry name" value="P-loop containing nucleotide triphosphate hydrolases"/>
    <property type="match status" value="1"/>
</dbReference>
<dbReference type="Pfam" id="PF01434">
    <property type="entry name" value="Peptidase_M41"/>
    <property type="match status" value="1"/>
</dbReference>
<gene>
    <name evidence="5" type="ORF">ACFO60_12955</name>
</gene>
<evidence type="ECO:0000313" key="5">
    <source>
        <dbReference type="EMBL" id="MFC4531678.1"/>
    </source>
</evidence>
<dbReference type="InterPro" id="IPR003959">
    <property type="entry name" value="ATPase_AAA_core"/>
</dbReference>
<feature type="region of interest" description="Disordered" evidence="2">
    <location>
        <begin position="814"/>
        <end position="901"/>
    </location>
</feature>
<dbReference type="PANTHER" id="PTHR23076">
    <property type="entry name" value="METALLOPROTEASE M41 FTSH"/>
    <property type="match status" value="1"/>
</dbReference>
<feature type="compositionally biased region" description="Gly residues" evidence="2">
    <location>
        <begin position="827"/>
        <end position="859"/>
    </location>
</feature>
<keyword evidence="3" id="KW-0472">Membrane</keyword>
<dbReference type="Gene3D" id="1.10.8.60">
    <property type="match status" value="1"/>
</dbReference>
<dbReference type="PANTHER" id="PTHR23076:SF97">
    <property type="entry name" value="ATP-DEPENDENT ZINC METALLOPROTEASE YME1L1"/>
    <property type="match status" value="1"/>
</dbReference>
<accession>A0ABV9CF46</accession>
<sequence>MTHPSAPERPAGLRAPDSGPTVPGRRTMPFWDRIKFLLGLALALFMLVWHNMAEFEGIMPFVDAVRVTVMSRAGSIILALMGAEALRQAHFVVSERSARYHRFWTTKVFGGFDRWSRRRFSDWNRYRVARILKWLFWIALLALVLGQILDVSPALALFQAPALLWQVLPYGLQLAFGFLFVIVQFVGLFWFMSRGGVETYFPDDIKTRFSDVWGQDHVVERVKENIVFLEKPDEIEAKGGYVPSGLLLWGPPGTGKTLMAEAVAGETGRPYVFVDPGAFINMFMGIGILKVKSLFRKLRKLSLRYGGVIVFFDEADSLGRRGALAQQGPPGSAGSSPGAPFSTGDCHGFTYLSEHTRAALTRQALGPSRAEAPEAGRDRVVMGGMGMGGSGDQGTLQALLTELSGLKKPRGFLNRYVRRLFGMRPKPPPKYRILVMMATNMPNSLDEALLRPGRIDRIYKVGYPSKAGRVRTYQGYFDKVRHELTAEQLDKLATITPYATGATIKDLVNESLITAIRNGREIITWADVMTAKRLKQLGPPEDVEYIERERHAVAVHEACHAVAAYRTRQHLEIDLATIEKGSDYLGMVSSIKPEDQFTRWRSEYEADIMVSLASLAGERMFFGEDNSSGVSGDLESATMVTGLMEAYWGMGVGVASLPALQQLGIRDGKAAPRPGAGGGIGYTQEPGGRRDLLTPDMLAERIEFNLARLLKKTEELLRANRREILCVAHALEQHKTLNGDDVVAVIERAQGPLIDGAIYDSDGFYEEIEAYHEVAAGAHRTHSHVTTPLPRPRAAEAPVHVIAGRLLPYTGSAAPTLMPPHSPAQGPGAGEGLGPAVGPGLGDGPGFPGGPRTGNGSATGGALETGNGSVTGGALETGNGSVTGGMLETGNGSGAGNGTEVRPIEGWTLAAESGAPVMSHGPGSSPARQAVPGVAGSPDFIPWSPDRPRLDPGQASPPGSQPPPLPGTAPAAPKGRSLRPVVIALAAAVALVVFVLAGVGLFGGTAATGADATAMSSTNVAAGLVVVVGILLICGGIALVTLKAQQAGRARAEEARDRAIERAQLLAAAMEPETAMRLLGYDGRNGPNGP</sequence>
<dbReference type="RefSeq" id="WP_380840335.1">
    <property type="nucleotide sequence ID" value="NZ_JBHSFP010000007.1"/>
</dbReference>
<dbReference type="EMBL" id="JBHSFP010000007">
    <property type="protein sequence ID" value="MFC4531678.1"/>
    <property type="molecule type" value="Genomic_DNA"/>
</dbReference>
<dbReference type="InterPro" id="IPR037219">
    <property type="entry name" value="Peptidase_M41-like"/>
</dbReference>
<feature type="domain" description="AAA+ ATPase" evidence="4">
    <location>
        <begin position="242"/>
        <end position="465"/>
    </location>
</feature>
<dbReference type="Proteomes" id="UP001596004">
    <property type="component" value="Unassembled WGS sequence"/>
</dbReference>
<feature type="transmembrane region" description="Helical" evidence="3">
    <location>
        <begin position="64"/>
        <end position="86"/>
    </location>
</feature>
<dbReference type="InterPro" id="IPR003593">
    <property type="entry name" value="AAA+_ATPase"/>
</dbReference>
<evidence type="ECO:0000256" key="3">
    <source>
        <dbReference type="SAM" id="Phobius"/>
    </source>
</evidence>
<reference evidence="6" key="1">
    <citation type="journal article" date="2019" name="Int. J. Syst. Evol. Microbiol.">
        <title>The Global Catalogue of Microorganisms (GCM) 10K type strain sequencing project: providing services to taxonomists for standard genome sequencing and annotation.</title>
        <authorList>
            <consortium name="The Broad Institute Genomics Platform"/>
            <consortium name="The Broad Institute Genome Sequencing Center for Infectious Disease"/>
            <person name="Wu L."/>
            <person name="Ma J."/>
        </authorList>
    </citation>
    <scope>NUCLEOTIDE SEQUENCE [LARGE SCALE GENOMIC DNA]</scope>
    <source>
        <strain evidence="6">CGMCC 4.7132</strain>
    </source>
</reference>
<name>A0ABV9CF46_9ACTN</name>
<dbReference type="SUPFAM" id="SSF140990">
    <property type="entry name" value="FtsH protease domain-like"/>
    <property type="match status" value="1"/>
</dbReference>
<dbReference type="InterPro" id="IPR027417">
    <property type="entry name" value="P-loop_NTPase"/>
</dbReference>
<evidence type="ECO:0000256" key="1">
    <source>
        <dbReference type="RuleBase" id="RU003651"/>
    </source>
</evidence>
<evidence type="ECO:0000259" key="4">
    <source>
        <dbReference type="SMART" id="SM00382"/>
    </source>
</evidence>
<keyword evidence="3" id="KW-1133">Transmembrane helix</keyword>
<dbReference type="Gene3D" id="1.20.58.760">
    <property type="entry name" value="Peptidase M41"/>
    <property type="match status" value="1"/>
</dbReference>
<keyword evidence="1" id="KW-0547">Nucleotide-binding</keyword>
<feature type="region of interest" description="Disordered" evidence="2">
    <location>
        <begin position="914"/>
        <end position="973"/>
    </location>
</feature>
<dbReference type="InterPro" id="IPR000642">
    <property type="entry name" value="Peptidase_M41"/>
</dbReference>
<feature type="region of interest" description="Disordered" evidence="2">
    <location>
        <begin position="1"/>
        <end position="21"/>
    </location>
</feature>
<dbReference type="SMART" id="SM00382">
    <property type="entry name" value="AAA"/>
    <property type="match status" value="1"/>
</dbReference>
<dbReference type="InterPro" id="IPR003960">
    <property type="entry name" value="ATPase_AAA_CS"/>
</dbReference>
<dbReference type="PROSITE" id="PS00674">
    <property type="entry name" value="AAA"/>
    <property type="match status" value="1"/>
</dbReference>
<feature type="transmembrane region" description="Helical" evidence="3">
    <location>
        <begin position="34"/>
        <end position="52"/>
    </location>
</feature>
<feature type="transmembrane region" description="Helical" evidence="3">
    <location>
        <begin position="981"/>
        <end position="1002"/>
    </location>
</feature>
<comment type="similarity">
    <text evidence="1">Belongs to the AAA ATPase family.</text>
</comment>
<feature type="transmembrane region" description="Helical" evidence="3">
    <location>
        <begin position="1022"/>
        <end position="1042"/>
    </location>
</feature>
<dbReference type="Pfam" id="PF00004">
    <property type="entry name" value="AAA"/>
    <property type="match status" value="2"/>
</dbReference>
<comment type="caution">
    <text evidence="5">The sequence shown here is derived from an EMBL/GenBank/DDBJ whole genome shotgun (WGS) entry which is preliminary data.</text>
</comment>
<proteinExistence type="inferred from homology"/>
<dbReference type="SUPFAM" id="SSF52540">
    <property type="entry name" value="P-loop containing nucleoside triphosphate hydrolases"/>
    <property type="match status" value="1"/>
</dbReference>
<organism evidence="5 6">
    <name type="scientific">Sphaerisporangium dianthi</name>
    <dbReference type="NCBI Taxonomy" id="1436120"/>
    <lineage>
        <taxon>Bacteria</taxon>
        <taxon>Bacillati</taxon>
        <taxon>Actinomycetota</taxon>
        <taxon>Actinomycetes</taxon>
        <taxon>Streptosporangiales</taxon>
        <taxon>Streptosporangiaceae</taxon>
        <taxon>Sphaerisporangium</taxon>
    </lineage>
</organism>
<keyword evidence="3" id="KW-0812">Transmembrane</keyword>
<dbReference type="PRINTS" id="PR00830">
    <property type="entry name" value="ENDOLAPTASE"/>
</dbReference>
<feature type="transmembrane region" description="Helical" evidence="3">
    <location>
        <begin position="134"/>
        <end position="158"/>
    </location>
</feature>
<protein>
    <submittedName>
        <fullName evidence="5">AAA family ATPase</fullName>
    </submittedName>
</protein>